<dbReference type="AlphaFoldDB" id="A0A0D9ZAU2"/>
<proteinExistence type="predicted"/>
<evidence type="ECO:0000313" key="2">
    <source>
        <dbReference type="EnsemblPlants" id="OGLUM03G27620.1"/>
    </source>
</evidence>
<accession>A0A0D9ZAU2</accession>
<evidence type="ECO:0000313" key="3">
    <source>
        <dbReference type="Proteomes" id="UP000026961"/>
    </source>
</evidence>
<dbReference type="Proteomes" id="UP000026961">
    <property type="component" value="Chromosome 3"/>
</dbReference>
<sequence>MGLRPEFYGWWSMDHTDHIIAPPLLLVFRIDTRLRDDTLSAAKGGRPAGRVEVVEARRERRSGGTVMREKVRAAAAGARGEIEEDRGSTAASGLP</sequence>
<feature type="compositionally biased region" description="Basic and acidic residues" evidence="1">
    <location>
        <begin position="61"/>
        <end position="72"/>
    </location>
</feature>
<protein>
    <submittedName>
        <fullName evidence="2">Uncharacterized protein</fullName>
    </submittedName>
</protein>
<reference evidence="2" key="2">
    <citation type="submission" date="2018-05" db="EMBL/GenBank/DDBJ databases">
        <title>OgluRS3 (Oryza glumaepatula Reference Sequence Version 3).</title>
        <authorList>
            <person name="Zhang J."/>
            <person name="Kudrna D."/>
            <person name="Lee S."/>
            <person name="Talag J."/>
            <person name="Welchert J."/>
            <person name="Wing R.A."/>
        </authorList>
    </citation>
    <scope>NUCLEOTIDE SEQUENCE [LARGE SCALE GENOMIC DNA]</scope>
</reference>
<reference evidence="2" key="1">
    <citation type="submission" date="2015-04" db="UniProtKB">
        <authorList>
            <consortium name="EnsemblPlants"/>
        </authorList>
    </citation>
    <scope>IDENTIFICATION</scope>
</reference>
<evidence type="ECO:0000256" key="1">
    <source>
        <dbReference type="SAM" id="MobiDB-lite"/>
    </source>
</evidence>
<dbReference type="HOGENOM" id="CLU_2376272_0_0_1"/>
<keyword evidence="3" id="KW-1185">Reference proteome</keyword>
<dbReference type="Gramene" id="OGLUM03G27620.1">
    <property type="protein sequence ID" value="OGLUM03G27620.1"/>
    <property type="gene ID" value="OGLUM03G27620"/>
</dbReference>
<name>A0A0D9ZAU2_9ORYZ</name>
<organism evidence="2">
    <name type="scientific">Oryza glumipatula</name>
    <dbReference type="NCBI Taxonomy" id="40148"/>
    <lineage>
        <taxon>Eukaryota</taxon>
        <taxon>Viridiplantae</taxon>
        <taxon>Streptophyta</taxon>
        <taxon>Embryophyta</taxon>
        <taxon>Tracheophyta</taxon>
        <taxon>Spermatophyta</taxon>
        <taxon>Magnoliopsida</taxon>
        <taxon>Liliopsida</taxon>
        <taxon>Poales</taxon>
        <taxon>Poaceae</taxon>
        <taxon>BOP clade</taxon>
        <taxon>Oryzoideae</taxon>
        <taxon>Oryzeae</taxon>
        <taxon>Oryzinae</taxon>
        <taxon>Oryza</taxon>
    </lineage>
</organism>
<dbReference type="EnsemblPlants" id="OGLUM03G27620.1">
    <property type="protein sequence ID" value="OGLUM03G27620.1"/>
    <property type="gene ID" value="OGLUM03G27620"/>
</dbReference>
<feature type="region of interest" description="Disordered" evidence="1">
    <location>
        <begin position="61"/>
        <end position="95"/>
    </location>
</feature>